<feature type="domain" description="Transferrin receptor-like dimerisation" evidence="1">
    <location>
        <begin position="88"/>
        <end position="206"/>
    </location>
</feature>
<keyword evidence="3" id="KW-1185">Reference proteome</keyword>
<evidence type="ECO:0000313" key="3">
    <source>
        <dbReference type="Proteomes" id="UP001497623"/>
    </source>
</evidence>
<dbReference type="InterPro" id="IPR036757">
    <property type="entry name" value="TFR-like_dimer_dom_sf"/>
</dbReference>
<name>A0AAV2R1N3_MEGNR</name>
<accession>A0AAV2R1N3</accession>
<sequence length="212" mass="24227">MRINPGYATYHTGYETFYLVDKMIDQGFKIHQGCSRFALLTLKYLSDSVLLPYSVVQLPQAMAKALNGIKENGQQDTLMDIYDKYGLLPEAVDNFTTEAKKFQIMVQQHIPTMNPVTVRSYNDLMMRLEQVFILPEGLRGRPDVRHAVFSPSQFNNYAAAAFPMITDLLYGLEKLSGDDLINRHKEICKHISDLTIMVHSAINMLKEDMNQI</sequence>
<dbReference type="InterPro" id="IPR007365">
    <property type="entry name" value="TFR-like_dimer_dom"/>
</dbReference>
<dbReference type="Gene3D" id="1.20.930.40">
    <property type="entry name" value="Transferrin receptor-like, dimerisation domain"/>
    <property type="match status" value="1"/>
</dbReference>
<feature type="non-terminal residue" evidence="2">
    <location>
        <position position="212"/>
    </location>
</feature>
<comment type="caution">
    <text evidence="2">The sequence shown here is derived from an EMBL/GenBank/DDBJ whole genome shotgun (WGS) entry which is preliminary data.</text>
</comment>
<gene>
    <name evidence="2" type="ORF">MNOR_LOCUS18841</name>
</gene>
<dbReference type="Gene3D" id="3.40.630.10">
    <property type="entry name" value="Zn peptidases"/>
    <property type="match status" value="1"/>
</dbReference>
<dbReference type="Pfam" id="PF04253">
    <property type="entry name" value="TFR_dimer"/>
    <property type="match status" value="1"/>
</dbReference>
<organism evidence="2 3">
    <name type="scientific">Meganyctiphanes norvegica</name>
    <name type="common">Northern krill</name>
    <name type="synonym">Thysanopoda norvegica</name>
    <dbReference type="NCBI Taxonomy" id="48144"/>
    <lineage>
        <taxon>Eukaryota</taxon>
        <taxon>Metazoa</taxon>
        <taxon>Ecdysozoa</taxon>
        <taxon>Arthropoda</taxon>
        <taxon>Crustacea</taxon>
        <taxon>Multicrustacea</taxon>
        <taxon>Malacostraca</taxon>
        <taxon>Eumalacostraca</taxon>
        <taxon>Eucarida</taxon>
        <taxon>Euphausiacea</taxon>
        <taxon>Euphausiidae</taxon>
        <taxon>Meganyctiphanes</taxon>
    </lineage>
</organism>
<protein>
    <recommendedName>
        <fullName evidence="1">Transferrin receptor-like dimerisation domain-containing protein</fullName>
    </recommendedName>
</protein>
<proteinExistence type="predicted"/>
<dbReference type="SUPFAM" id="SSF47672">
    <property type="entry name" value="Transferrin receptor-like dimerisation domain"/>
    <property type="match status" value="1"/>
</dbReference>
<dbReference type="GO" id="GO:0004180">
    <property type="term" value="F:carboxypeptidase activity"/>
    <property type="evidence" value="ECO:0007669"/>
    <property type="project" value="TreeGrafter"/>
</dbReference>
<dbReference type="Proteomes" id="UP001497623">
    <property type="component" value="Unassembled WGS sequence"/>
</dbReference>
<reference evidence="2 3" key="1">
    <citation type="submission" date="2024-05" db="EMBL/GenBank/DDBJ databases">
        <authorList>
            <person name="Wallberg A."/>
        </authorList>
    </citation>
    <scope>NUCLEOTIDE SEQUENCE [LARGE SCALE GENOMIC DNA]</scope>
</reference>
<evidence type="ECO:0000259" key="1">
    <source>
        <dbReference type="Pfam" id="PF04253"/>
    </source>
</evidence>
<dbReference type="InterPro" id="IPR039373">
    <property type="entry name" value="Peptidase_M28B"/>
</dbReference>
<dbReference type="EMBL" id="CAXKWB010013694">
    <property type="protein sequence ID" value="CAL4108335.1"/>
    <property type="molecule type" value="Genomic_DNA"/>
</dbReference>
<dbReference type="AlphaFoldDB" id="A0AAV2R1N3"/>
<dbReference type="PANTHER" id="PTHR10404:SF77">
    <property type="entry name" value="GLUTAMATE CARBOXYPEPTIDASE 2 HOMOLOG"/>
    <property type="match status" value="1"/>
</dbReference>
<dbReference type="PANTHER" id="PTHR10404">
    <property type="entry name" value="N-ACETYLATED-ALPHA-LINKED ACIDIC DIPEPTIDASE"/>
    <property type="match status" value="1"/>
</dbReference>
<evidence type="ECO:0000313" key="2">
    <source>
        <dbReference type="EMBL" id="CAL4108335.1"/>
    </source>
</evidence>